<evidence type="ECO:0008006" key="3">
    <source>
        <dbReference type="Google" id="ProtNLM"/>
    </source>
</evidence>
<organism evidence="1 2">
    <name type="scientific">Blattamonas nauphoetae</name>
    <dbReference type="NCBI Taxonomy" id="2049346"/>
    <lineage>
        <taxon>Eukaryota</taxon>
        <taxon>Metamonada</taxon>
        <taxon>Preaxostyla</taxon>
        <taxon>Oxymonadida</taxon>
        <taxon>Blattamonas</taxon>
    </lineage>
</organism>
<proteinExistence type="predicted"/>
<dbReference type="EMBL" id="JARBJD010000332">
    <property type="protein sequence ID" value="KAK2943728.1"/>
    <property type="molecule type" value="Genomic_DNA"/>
</dbReference>
<evidence type="ECO:0000313" key="1">
    <source>
        <dbReference type="EMBL" id="KAK2943728.1"/>
    </source>
</evidence>
<keyword evidence="2" id="KW-1185">Reference proteome</keyword>
<dbReference type="Proteomes" id="UP001281761">
    <property type="component" value="Unassembled WGS sequence"/>
</dbReference>
<comment type="caution">
    <text evidence="1">The sequence shown here is derived from an EMBL/GenBank/DDBJ whole genome shotgun (WGS) entry which is preliminary data.</text>
</comment>
<protein>
    <recommendedName>
        <fullName evidence="3">Polymorphic outer membrane protein</fullName>
    </recommendedName>
</protein>
<gene>
    <name evidence="1" type="ORF">BLNAU_21379</name>
</gene>
<accession>A0ABQ9WWN7</accession>
<reference evidence="1 2" key="1">
    <citation type="journal article" date="2022" name="bioRxiv">
        <title>Genomics of Preaxostyla Flagellates Illuminates Evolutionary Transitions and the Path Towards Mitochondrial Loss.</title>
        <authorList>
            <person name="Novak L.V.F."/>
            <person name="Treitli S.C."/>
            <person name="Pyrih J."/>
            <person name="Halakuc P."/>
            <person name="Pipaliya S.V."/>
            <person name="Vacek V."/>
            <person name="Brzon O."/>
            <person name="Soukal P."/>
            <person name="Eme L."/>
            <person name="Dacks J.B."/>
            <person name="Karnkowska A."/>
            <person name="Elias M."/>
            <person name="Hampl V."/>
        </authorList>
    </citation>
    <scope>NUCLEOTIDE SEQUENCE [LARGE SCALE GENOMIC DNA]</scope>
    <source>
        <strain evidence="1">NAU3</strain>
        <tissue evidence="1">Gut</tissue>
    </source>
</reference>
<name>A0ABQ9WWN7_9EUKA</name>
<dbReference type="SUPFAM" id="SSF51126">
    <property type="entry name" value="Pectin lyase-like"/>
    <property type="match status" value="1"/>
</dbReference>
<sequence length="488" mass="52618">MKHHSDCTVCRCVIHSEGFISPFESRDSKLLFIASTFHFDTPSNTTQSIANASTISSTVSFSACSLQNVVCAQDSLLASSQVKHTIIISCCFQNITRHTPIHSRNTLVEAPFNVTISQSTFSDCVNPLSGGIVRDVEDQTTLCAMNSTFTGTITNGETEGDTFSDRDEAVVVDTDHTFLSCVFSRCHAVETAGGAIRCLSGASLNVTKCEFFDNSALNDVFESTFTLSTGGAIHFNGMDIGGLTIVLSLFERNKASFGGSVSSKKAHHLTVQYSNITDSECIKFDDKNISYGGGLAFYFLPLEAVVQNVRFLNCKTVKTGGSIDCQNVSGSITFSNIFIANSVCEHGNVIFSTVSDETAIIQFFSCTFFSNTITDDTSPNAPIDVRFNNYEPWLTLLKSKSTFVNCFSTSAEPKIAIFTNPGFLTTFEYDDPGNTSTFDIHLPSPGVIVNGQDGVDGDGCGVEYDDQCKTIAYTGANRTALAGAPPFQ</sequence>
<evidence type="ECO:0000313" key="2">
    <source>
        <dbReference type="Proteomes" id="UP001281761"/>
    </source>
</evidence>
<dbReference type="InterPro" id="IPR011050">
    <property type="entry name" value="Pectin_lyase_fold/virulence"/>
</dbReference>